<reference evidence="10" key="1">
    <citation type="journal article" date="2020" name="Cell">
        <title>Large-Scale Comparative Analyses of Tick Genomes Elucidate Their Genetic Diversity and Vector Capacities.</title>
        <authorList>
            <consortium name="Tick Genome and Microbiome Consortium (TIGMIC)"/>
            <person name="Jia N."/>
            <person name="Wang J."/>
            <person name="Shi W."/>
            <person name="Du L."/>
            <person name="Sun Y."/>
            <person name="Zhan W."/>
            <person name="Jiang J.F."/>
            <person name="Wang Q."/>
            <person name="Zhang B."/>
            <person name="Ji P."/>
            <person name="Bell-Sakyi L."/>
            <person name="Cui X.M."/>
            <person name="Yuan T.T."/>
            <person name="Jiang B.G."/>
            <person name="Yang W.F."/>
            <person name="Lam T.T."/>
            <person name="Chang Q.C."/>
            <person name="Ding S.J."/>
            <person name="Wang X.J."/>
            <person name="Zhu J.G."/>
            <person name="Ruan X.D."/>
            <person name="Zhao L."/>
            <person name="Wei J.T."/>
            <person name="Ye R.Z."/>
            <person name="Que T.C."/>
            <person name="Du C.H."/>
            <person name="Zhou Y.H."/>
            <person name="Cheng J.X."/>
            <person name="Dai P.F."/>
            <person name="Guo W.B."/>
            <person name="Han X.H."/>
            <person name="Huang E.J."/>
            <person name="Li L.F."/>
            <person name="Wei W."/>
            <person name="Gao Y.C."/>
            <person name="Liu J.Z."/>
            <person name="Shao H.Z."/>
            <person name="Wang X."/>
            <person name="Wang C.C."/>
            <person name="Yang T.C."/>
            <person name="Huo Q.B."/>
            <person name="Li W."/>
            <person name="Chen H.Y."/>
            <person name="Chen S.E."/>
            <person name="Zhou L.G."/>
            <person name="Ni X.B."/>
            <person name="Tian J.H."/>
            <person name="Sheng Y."/>
            <person name="Liu T."/>
            <person name="Pan Y.S."/>
            <person name="Xia L.Y."/>
            <person name="Li J."/>
            <person name="Zhao F."/>
            <person name="Cao W.C."/>
        </authorList>
    </citation>
    <scope>NUCLEOTIDE SEQUENCE</scope>
    <source>
        <strain evidence="10">Rmic-2018</strain>
    </source>
</reference>
<name>A0A9J6D4D2_RHIMP</name>
<dbReference type="Gene3D" id="2.40.10.230">
    <property type="entry name" value="Probable tRNA pseudouridine synthase domain"/>
    <property type="match status" value="1"/>
</dbReference>
<feature type="compositionally biased region" description="Polar residues" evidence="9">
    <location>
        <begin position="599"/>
        <end position="629"/>
    </location>
</feature>
<dbReference type="AlphaFoldDB" id="A0A9J6D4D2"/>
<feature type="compositionally biased region" description="Polar residues" evidence="9">
    <location>
        <begin position="242"/>
        <end position="254"/>
    </location>
</feature>
<evidence type="ECO:0000313" key="10">
    <source>
        <dbReference type="EMBL" id="KAH8008921.1"/>
    </source>
</evidence>
<keyword evidence="6" id="KW-0597">Phosphoprotein</keyword>
<evidence type="ECO:0000256" key="3">
    <source>
        <dbReference type="ARBA" id="ARBA00021438"/>
    </source>
</evidence>
<dbReference type="GO" id="GO:0005732">
    <property type="term" value="C:sno(s)RNA-containing ribonucleoprotein complex"/>
    <property type="evidence" value="ECO:0007669"/>
    <property type="project" value="InterPro"/>
</dbReference>
<evidence type="ECO:0000256" key="2">
    <source>
        <dbReference type="ARBA" id="ARBA00009801"/>
    </source>
</evidence>
<organism evidence="10 11">
    <name type="scientific">Rhipicephalus microplus</name>
    <name type="common">Cattle tick</name>
    <name type="synonym">Boophilus microplus</name>
    <dbReference type="NCBI Taxonomy" id="6941"/>
    <lineage>
        <taxon>Eukaryota</taxon>
        <taxon>Metazoa</taxon>
        <taxon>Ecdysozoa</taxon>
        <taxon>Arthropoda</taxon>
        <taxon>Chelicerata</taxon>
        <taxon>Arachnida</taxon>
        <taxon>Acari</taxon>
        <taxon>Parasitiformes</taxon>
        <taxon>Ixodida</taxon>
        <taxon>Ixodoidea</taxon>
        <taxon>Ixodidae</taxon>
        <taxon>Rhipicephalinae</taxon>
        <taxon>Rhipicephalus</taxon>
        <taxon>Boophilus</taxon>
    </lineage>
</organism>
<feature type="compositionally biased region" description="Basic and acidic residues" evidence="9">
    <location>
        <begin position="473"/>
        <end position="489"/>
    </location>
</feature>
<gene>
    <name evidence="10" type="ORF">HPB51_007577</name>
</gene>
<feature type="compositionally biased region" description="Basic residues" evidence="9">
    <location>
        <begin position="442"/>
        <end position="452"/>
    </location>
</feature>
<feature type="region of interest" description="Disordered" evidence="9">
    <location>
        <begin position="386"/>
        <end position="656"/>
    </location>
</feature>
<dbReference type="OMA" id="NRSRPQW"/>
<comment type="caution">
    <text evidence="10">The sequence shown here is derived from an EMBL/GenBank/DDBJ whole genome shotgun (WGS) entry which is preliminary data.</text>
</comment>
<dbReference type="GO" id="GO:0006364">
    <property type="term" value="P:rRNA processing"/>
    <property type="evidence" value="ECO:0007669"/>
    <property type="project" value="UniProtKB-KW"/>
</dbReference>
<feature type="compositionally biased region" description="Pro residues" evidence="9">
    <location>
        <begin position="646"/>
        <end position="656"/>
    </location>
</feature>
<dbReference type="SUPFAM" id="SSF50447">
    <property type="entry name" value="Translation proteins"/>
    <property type="match status" value="1"/>
</dbReference>
<evidence type="ECO:0000256" key="5">
    <source>
        <dbReference type="ARBA" id="ARBA00022552"/>
    </source>
</evidence>
<dbReference type="InterPro" id="IPR038664">
    <property type="entry name" value="Gar1/Naf1_Cbf5-bd_sf"/>
</dbReference>
<dbReference type="GO" id="GO:0000493">
    <property type="term" value="P:box H/ACA snoRNP assembly"/>
    <property type="evidence" value="ECO:0007669"/>
    <property type="project" value="InterPro"/>
</dbReference>
<dbReference type="PANTHER" id="PTHR31633:SF1">
    <property type="entry name" value="H_ACA RIBONUCLEOPROTEIN COMPLEX NON-CORE SUBUNIT NAF1"/>
    <property type="match status" value="1"/>
</dbReference>
<evidence type="ECO:0000256" key="8">
    <source>
        <dbReference type="ARBA" id="ARBA00023242"/>
    </source>
</evidence>
<keyword evidence="4" id="KW-0690">Ribosome biogenesis</keyword>
<protein>
    <recommendedName>
        <fullName evidence="3">H/ACA ribonucleoprotein complex non-core subunit NAF1</fullName>
    </recommendedName>
</protein>
<feature type="compositionally biased region" description="Pro residues" evidence="9">
    <location>
        <begin position="514"/>
        <end position="523"/>
    </location>
</feature>
<keyword evidence="11" id="KW-1185">Reference proteome</keyword>
<evidence type="ECO:0000256" key="7">
    <source>
        <dbReference type="ARBA" id="ARBA00022884"/>
    </source>
</evidence>
<keyword evidence="5" id="KW-0698">rRNA processing</keyword>
<feature type="compositionally biased region" description="Low complexity" evidence="9">
    <location>
        <begin position="200"/>
        <end position="212"/>
    </location>
</feature>
<evidence type="ECO:0000256" key="4">
    <source>
        <dbReference type="ARBA" id="ARBA00022517"/>
    </source>
</evidence>
<accession>A0A9J6D4D2</accession>
<evidence type="ECO:0000256" key="6">
    <source>
        <dbReference type="ARBA" id="ARBA00022553"/>
    </source>
</evidence>
<dbReference type="InterPro" id="IPR009000">
    <property type="entry name" value="Transl_B-barrel_sf"/>
</dbReference>
<keyword evidence="8" id="KW-0539">Nucleus</keyword>
<comment type="similarity">
    <text evidence="2">Belongs to the NAF1 family.</text>
</comment>
<dbReference type="InterPro" id="IPR007504">
    <property type="entry name" value="H/ACA_rnp_Gar1/Naf1"/>
</dbReference>
<keyword evidence="7" id="KW-0694">RNA-binding</keyword>
<proteinExistence type="inferred from homology"/>
<feature type="compositionally biased region" description="Pro residues" evidence="9">
    <location>
        <begin position="538"/>
        <end position="550"/>
    </location>
</feature>
<feature type="compositionally biased region" description="Polar residues" evidence="9">
    <location>
        <begin position="460"/>
        <end position="469"/>
    </location>
</feature>
<evidence type="ECO:0000256" key="9">
    <source>
        <dbReference type="SAM" id="MobiDB-lite"/>
    </source>
</evidence>
<dbReference type="InterPro" id="IPR040309">
    <property type="entry name" value="Naf1"/>
</dbReference>
<dbReference type="EMBL" id="JABSTU010000011">
    <property type="protein sequence ID" value="KAH8008921.1"/>
    <property type="molecule type" value="Genomic_DNA"/>
</dbReference>
<feature type="compositionally biased region" description="Pro residues" evidence="9">
    <location>
        <begin position="558"/>
        <end position="592"/>
    </location>
</feature>
<comment type="subcellular location">
    <subcellularLocation>
        <location evidence="1">Nucleus</location>
    </subcellularLocation>
</comment>
<reference evidence="10" key="2">
    <citation type="submission" date="2021-09" db="EMBL/GenBank/DDBJ databases">
        <authorList>
            <person name="Jia N."/>
            <person name="Wang J."/>
            <person name="Shi W."/>
            <person name="Du L."/>
            <person name="Sun Y."/>
            <person name="Zhan W."/>
            <person name="Jiang J."/>
            <person name="Wang Q."/>
            <person name="Zhang B."/>
            <person name="Ji P."/>
            <person name="Sakyi L.B."/>
            <person name="Cui X."/>
            <person name="Yuan T."/>
            <person name="Jiang B."/>
            <person name="Yang W."/>
            <person name="Lam T.T.-Y."/>
            <person name="Chang Q."/>
            <person name="Ding S."/>
            <person name="Wang X."/>
            <person name="Zhu J."/>
            <person name="Ruan X."/>
            <person name="Zhao L."/>
            <person name="Wei J."/>
            <person name="Que T."/>
            <person name="Du C."/>
            <person name="Cheng J."/>
            <person name="Dai P."/>
            <person name="Han X."/>
            <person name="Huang E."/>
            <person name="Gao Y."/>
            <person name="Liu J."/>
            <person name="Shao H."/>
            <person name="Ye R."/>
            <person name="Li L."/>
            <person name="Wei W."/>
            <person name="Wang X."/>
            <person name="Wang C."/>
            <person name="Huo Q."/>
            <person name="Li W."/>
            <person name="Guo W."/>
            <person name="Chen H."/>
            <person name="Chen S."/>
            <person name="Zhou L."/>
            <person name="Zhou L."/>
            <person name="Ni X."/>
            <person name="Tian J."/>
            <person name="Zhou Y."/>
            <person name="Sheng Y."/>
            <person name="Liu T."/>
            <person name="Pan Y."/>
            <person name="Xia L."/>
            <person name="Li J."/>
            <person name="Zhao F."/>
            <person name="Cao W."/>
        </authorList>
    </citation>
    <scope>NUCLEOTIDE SEQUENCE</scope>
    <source>
        <strain evidence="10">Rmic-2018</strain>
        <tissue evidence="10">Larvae</tissue>
    </source>
</reference>
<dbReference type="Proteomes" id="UP000821866">
    <property type="component" value="Chromosome 9"/>
</dbReference>
<evidence type="ECO:0000313" key="11">
    <source>
        <dbReference type="Proteomes" id="UP000821866"/>
    </source>
</evidence>
<dbReference type="Pfam" id="PF04410">
    <property type="entry name" value="Gar1"/>
    <property type="match status" value="1"/>
</dbReference>
<dbReference type="GO" id="GO:0005634">
    <property type="term" value="C:nucleus"/>
    <property type="evidence" value="ECO:0007669"/>
    <property type="project" value="UniProtKB-SubCell"/>
</dbReference>
<evidence type="ECO:0000256" key="1">
    <source>
        <dbReference type="ARBA" id="ARBA00004123"/>
    </source>
</evidence>
<dbReference type="OrthoDB" id="21550at2759"/>
<sequence length="656" mass="71304">MDPVIEELPTDHEISVTSCVDAVTTEKTHLEVGESSNGREHSLSGFESQAGDARAMQNGSNGHLDIVPLVTASSVCDGIPVDITMQADGEKPSADGIGSNNNIDSEGFSQQVIWLHVDSAGGKSLNNSDSIEPDIVDMVRDIVSRISNCIEDVETVSCSSMDTDALKQPVDVVDSSADSPRKVQVLSKAPRVPYRDNEYTSSDSSSSSSSSESDTEVVTPMRRGAQEGNDSDCCSDGGEVGSQRTTTKPQSQGRGRTRNRGIKTPGELDIDDLPPIEDLHITLPRTELRQAGRVKHAVDQLLVVESERGQPVLDLDSVLFRADGTALGRVFDVLGPVVAPYYTVRFNTAQELTERALEPGEPVLYAPLHAEVTQYVLESEVRKQRGSDASWENNNEPPPEHLDFSDDEQEREIRKQLRAARTASFNAKGTGDPAGSDQRPRGGSRGRGKGRGVPRGVHNRGQQPESTNGAAHMRSETPARSDQFYDNRSRPQWPPSWSPQQHWHSREAPTMFQPNPPPPPSWPVNPQGNDRVPNMWNSPPPSLPRLPPLPWQHGGPWPNRPPMFPDLRTPPPNFGRAVPPPSHSQAPFPSPHGPHANTPVGNSSYQPAGTASPHTPSSLLSPVYNSTGQRVPLYDPVPDLQRILATPPPPQPPPRC</sequence>
<dbReference type="VEuPathDB" id="VectorBase:LOC119178507"/>
<dbReference type="GO" id="GO:0001522">
    <property type="term" value="P:pseudouridine synthesis"/>
    <property type="evidence" value="ECO:0007669"/>
    <property type="project" value="InterPro"/>
</dbReference>
<feature type="region of interest" description="Disordered" evidence="9">
    <location>
        <begin position="30"/>
        <end position="59"/>
    </location>
</feature>
<dbReference type="PANTHER" id="PTHR31633">
    <property type="entry name" value="H/ACA RIBONUCLEOPROTEIN COMPLEX NON-CORE SUBUNIT NAF1"/>
    <property type="match status" value="1"/>
</dbReference>
<feature type="compositionally biased region" description="Basic and acidic residues" evidence="9">
    <location>
        <begin position="30"/>
        <end position="42"/>
    </location>
</feature>
<dbReference type="GO" id="GO:0003723">
    <property type="term" value="F:RNA binding"/>
    <property type="evidence" value="ECO:0007669"/>
    <property type="project" value="UniProtKB-KW"/>
</dbReference>
<feature type="region of interest" description="Disordered" evidence="9">
    <location>
        <begin position="170"/>
        <end position="267"/>
    </location>
</feature>